<evidence type="ECO:0000256" key="4">
    <source>
        <dbReference type="ARBA" id="ARBA00023136"/>
    </source>
</evidence>
<feature type="region of interest" description="Disordered" evidence="5">
    <location>
        <begin position="254"/>
        <end position="311"/>
    </location>
</feature>
<dbReference type="Proteomes" id="UP000318626">
    <property type="component" value="Chromosome"/>
</dbReference>
<proteinExistence type="predicted"/>
<keyword evidence="4 6" id="KW-0472">Membrane</keyword>
<protein>
    <submittedName>
        <fullName evidence="7">Colicin V production protein</fullName>
    </submittedName>
</protein>
<evidence type="ECO:0000313" key="7">
    <source>
        <dbReference type="EMBL" id="QDU74707.1"/>
    </source>
</evidence>
<evidence type="ECO:0000256" key="3">
    <source>
        <dbReference type="ARBA" id="ARBA00022989"/>
    </source>
</evidence>
<organism evidence="7 8">
    <name type="scientific">Bremerella volcania</name>
    <dbReference type="NCBI Taxonomy" id="2527984"/>
    <lineage>
        <taxon>Bacteria</taxon>
        <taxon>Pseudomonadati</taxon>
        <taxon>Planctomycetota</taxon>
        <taxon>Planctomycetia</taxon>
        <taxon>Pirellulales</taxon>
        <taxon>Pirellulaceae</taxon>
        <taxon>Bremerella</taxon>
    </lineage>
</organism>
<name>A0A518C660_9BACT</name>
<dbReference type="GO" id="GO:0009403">
    <property type="term" value="P:toxin biosynthetic process"/>
    <property type="evidence" value="ECO:0007669"/>
    <property type="project" value="InterPro"/>
</dbReference>
<dbReference type="KEGG" id="bvo:Pan97_17200"/>
<dbReference type="OrthoDB" id="268713at2"/>
<dbReference type="PANTHER" id="PTHR37306">
    <property type="entry name" value="COLICIN V PRODUCTION PROTEIN"/>
    <property type="match status" value="1"/>
</dbReference>
<evidence type="ECO:0000256" key="5">
    <source>
        <dbReference type="SAM" id="MobiDB-lite"/>
    </source>
</evidence>
<dbReference type="PANTHER" id="PTHR37306:SF1">
    <property type="entry name" value="COLICIN V PRODUCTION PROTEIN"/>
    <property type="match status" value="1"/>
</dbReference>
<keyword evidence="3 6" id="KW-1133">Transmembrane helix</keyword>
<reference evidence="8" key="1">
    <citation type="submission" date="2019-02" db="EMBL/GenBank/DDBJ databases">
        <title>Deep-cultivation of Planctomycetes and their phenomic and genomic characterization uncovers novel biology.</title>
        <authorList>
            <person name="Wiegand S."/>
            <person name="Jogler M."/>
            <person name="Boedeker C."/>
            <person name="Pinto D."/>
            <person name="Vollmers J."/>
            <person name="Rivas-Marin E."/>
            <person name="Kohn T."/>
            <person name="Peeters S.H."/>
            <person name="Heuer A."/>
            <person name="Rast P."/>
            <person name="Oberbeckmann S."/>
            <person name="Bunk B."/>
            <person name="Jeske O."/>
            <person name="Meyerdierks A."/>
            <person name="Storesund J.E."/>
            <person name="Kallscheuer N."/>
            <person name="Luecker S."/>
            <person name="Lage O.M."/>
            <person name="Pohl T."/>
            <person name="Merkel B.J."/>
            <person name="Hornburger P."/>
            <person name="Mueller R.-W."/>
            <person name="Bruemmer F."/>
            <person name="Labrenz M."/>
            <person name="Spormann A.M."/>
            <person name="Op den Camp H."/>
            <person name="Overmann J."/>
            <person name="Amann R."/>
            <person name="Jetten M.S.M."/>
            <person name="Mascher T."/>
            <person name="Medema M.H."/>
            <person name="Devos D.P."/>
            <person name="Kaster A.-K."/>
            <person name="Ovreas L."/>
            <person name="Rohde M."/>
            <person name="Galperin M.Y."/>
            <person name="Jogler C."/>
        </authorList>
    </citation>
    <scope>NUCLEOTIDE SEQUENCE [LARGE SCALE GENOMIC DNA]</scope>
    <source>
        <strain evidence="8">Pan97</strain>
    </source>
</reference>
<keyword evidence="2 6" id="KW-0812">Transmembrane</keyword>
<dbReference type="AlphaFoldDB" id="A0A518C660"/>
<dbReference type="Pfam" id="PF02674">
    <property type="entry name" value="Colicin_V"/>
    <property type="match status" value="1"/>
</dbReference>
<sequence>MVAYDFLMLAILAGAVLWGVYKGMAWQVASFVSLVASYFVSMQLREPVANALGLQPPWGTTAAMLGLYMATSLIVWVVFSMINKTLKNFELKDWDRQVGAGLGLVKGVLLCIIVTMFAVALTKDDSRQQIVQSKSGFYITKVIHNLHGVMPAEVNQVVGPFIERYNQRINGQNPDWFAETGSGTGLGSGGGDGVTIDPANFNLQTEFQNFQNNVQNQIQNKIQNEVQNQAGQFQNFVNQTIENPQNAQSNWQQYSGQYQPPQQPSYYPPQMNIPSPQQQGGSYIPQYSQPPQQTPYPMQNGQPYYPAQPRY</sequence>
<dbReference type="GO" id="GO:0016020">
    <property type="term" value="C:membrane"/>
    <property type="evidence" value="ECO:0007669"/>
    <property type="project" value="UniProtKB-SubCell"/>
</dbReference>
<evidence type="ECO:0000256" key="2">
    <source>
        <dbReference type="ARBA" id="ARBA00022692"/>
    </source>
</evidence>
<evidence type="ECO:0000313" key="8">
    <source>
        <dbReference type="Proteomes" id="UP000318626"/>
    </source>
</evidence>
<feature type="compositionally biased region" description="Low complexity" evidence="5">
    <location>
        <begin position="283"/>
        <end position="299"/>
    </location>
</feature>
<dbReference type="RefSeq" id="WP_144971639.1">
    <property type="nucleotide sequence ID" value="NZ_CP036289.1"/>
</dbReference>
<comment type="subcellular location">
    <subcellularLocation>
        <location evidence="1">Membrane</location>
        <topology evidence="1">Multi-pass membrane protein</topology>
    </subcellularLocation>
</comment>
<dbReference type="InterPro" id="IPR003825">
    <property type="entry name" value="Colicin-V_CvpA"/>
</dbReference>
<feature type="compositionally biased region" description="Polar residues" evidence="5">
    <location>
        <begin position="272"/>
        <end position="281"/>
    </location>
</feature>
<dbReference type="EMBL" id="CP036289">
    <property type="protein sequence ID" value="QDU74707.1"/>
    <property type="molecule type" value="Genomic_DNA"/>
</dbReference>
<accession>A0A518C660</accession>
<keyword evidence="8" id="KW-1185">Reference proteome</keyword>
<feature type="transmembrane region" description="Helical" evidence="6">
    <location>
        <begin position="57"/>
        <end position="79"/>
    </location>
</feature>
<gene>
    <name evidence="7" type="ORF">Pan97_17200</name>
</gene>
<feature type="transmembrane region" description="Helical" evidence="6">
    <location>
        <begin position="6"/>
        <end position="21"/>
    </location>
</feature>
<evidence type="ECO:0000256" key="6">
    <source>
        <dbReference type="SAM" id="Phobius"/>
    </source>
</evidence>
<feature type="transmembrane region" description="Helical" evidence="6">
    <location>
        <begin position="100"/>
        <end position="121"/>
    </location>
</feature>
<evidence type="ECO:0000256" key="1">
    <source>
        <dbReference type="ARBA" id="ARBA00004141"/>
    </source>
</evidence>